<organism evidence="22 23">
    <name type="scientific">Pundamilia nyererei</name>
    <dbReference type="NCBI Taxonomy" id="303518"/>
    <lineage>
        <taxon>Eukaryota</taxon>
        <taxon>Metazoa</taxon>
        <taxon>Chordata</taxon>
        <taxon>Craniata</taxon>
        <taxon>Vertebrata</taxon>
        <taxon>Euteleostomi</taxon>
        <taxon>Actinopterygii</taxon>
        <taxon>Neopterygii</taxon>
        <taxon>Teleostei</taxon>
        <taxon>Neoteleostei</taxon>
        <taxon>Acanthomorphata</taxon>
        <taxon>Ovalentaria</taxon>
        <taxon>Cichlomorphae</taxon>
        <taxon>Cichliformes</taxon>
        <taxon>Cichlidae</taxon>
        <taxon>African cichlids</taxon>
        <taxon>Pseudocrenilabrinae</taxon>
        <taxon>Haplochromini</taxon>
        <taxon>Pundamilia</taxon>
    </lineage>
</organism>
<dbReference type="GO" id="GO:0015179">
    <property type="term" value="F:L-amino acid transmembrane transporter activity"/>
    <property type="evidence" value="ECO:0007669"/>
    <property type="project" value="TreeGrafter"/>
</dbReference>
<evidence type="ECO:0000256" key="15">
    <source>
        <dbReference type="ARBA" id="ARBA00039542"/>
    </source>
</evidence>
<feature type="transmembrane region" description="Helical" evidence="20">
    <location>
        <begin position="186"/>
        <end position="206"/>
    </location>
</feature>
<dbReference type="InterPro" id="IPR013057">
    <property type="entry name" value="AA_transpt_TM"/>
</dbReference>
<dbReference type="RefSeq" id="XP_005731244.1">
    <property type="nucleotide sequence ID" value="XM_005731187.1"/>
</dbReference>
<evidence type="ECO:0000256" key="2">
    <source>
        <dbReference type="ARBA" id="ARBA00008066"/>
    </source>
</evidence>
<keyword evidence="10" id="KW-0968">Cytoplasmic vesicle</keyword>
<keyword evidence="22" id="KW-1185">Reference proteome</keyword>
<comment type="catalytic activity">
    <reaction evidence="12">
        <text>beta-alanine(out) + n H(+)(in) = beta-alanine(in) + n H(+)(out)</text>
        <dbReference type="Rhea" id="RHEA:70987"/>
        <dbReference type="ChEBI" id="CHEBI:15378"/>
        <dbReference type="ChEBI" id="CHEBI:57966"/>
    </reaction>
</comment>
<evidence type="ECO:0000256" key="12">
    <source>
        <dbReference type="ARBA" id="ARBA00035892"/>
    </source>
</evidence>
<dbReference type="Pfam" id="PF01490">
    <property type="entry name" value="Aa_trans"/>
    <property type="match status" value="1"/>
</dbReference>
<gene>
    <name evidence="23" type="primary">LOC102208409</name>
</gene>
<evidence type="ECO:0000256" key="19">
    <source>
        <dbReference type="SAM" id="MobiDB-lite"/>
    </source>
</evidence>
<dbReference type="AlphaFoldDB" id="A0A9Y3R3F7"/>
<keyword evidence="7" id="KW-0770">Synapse</keyword>
<dbReference type="GeneID" id="102208409"/>
<comment type="function">
    <text evidence="18">Antiporter that exchanges vesicular protons for cytosolic 4-aminobutanoate or to a lesser extend glycine, thus allowing their secretion from nerve terminals. The transport is equally dependent on the chemical and electrical components of the proton gradient. May also transport beta-alanine. Acidification of GABAergic synaptic vesicles is a prerequisite for 4-aminobutanoate uptake.</text>
</comment>
<keyword evidence="8 20" id="KW-0472">Membrane</keyword>
<evidence type="ECO:0000256" key="5">
    <source>
        <dbReference type="ARBA" id="ARBA00022775"/>
    </source>
</evidence>
<feature type="domain" description="Amino acid transporter transmembrane" evidence="21">
    <location>
        <begin position="89"/>
        <end position="490"/>
    </location>
</feature>
<evidence type="ECO:0000259" key="21">
    <source>
        <dbReference type="Pfam" id="PF01490"/>
    </source>
</evidence>
<dbReference type="GO" id="GO:0006836">
    <property type="term" value="P:neurotransmitter transport"/>
    <property type="evidence" value="ECO:0007669"/>
    <property type="project" value="UniProtKB-KW"/>
</dbReference>
<feature type="transmembrane region" description="Helical" evidence="20">
    <location>
        <begin position="436"/>
        <end position="458"/>
    </location>
</feature>
<dbReference type="PANTHER" id="PTHR22950">
    <property type="entry name" value="AMINO ACID TRANSPORTER"/>
    <property type="match status" value="1"/>
</dbReference>
<evidence type="ECO:0000256" key="8">
    <source>
        <dbReference type="ARBA" id="ARBA00023136"/>
    </source>
</evidence>
<evidence type="ECO:0000313" key="22">
    <source>
        <dbReference type="Proteomes" id="UP000695023"/>
    </source>
</evidence>
<feature type="transmembrane region" description="Helical" evidence="20">
    <location>
        <begin position="320"/>
        <end position="344"/>
    </location>
</feature>
<evidence type="ECO:0000256" key="6">
    <source>
        <dbReference type="ARBA" id="ARBA00022989"/>
    </source>
</evidence>
<evidence type="ECO:0000256" key="9">
    <source>
        <dbReference type="ARBA" id="ARBA00023273"/>
    </source>
</evidence>
<comment type="catalytic activity">
    <reaction evidence="14">
        <text>4-aminobutanoate(out) + n H(+)(in) = 4-aminobutanoate(in) + n H(+)(out)</text>
        <dbReference type="Rhea" id="RHEA:70979"/>
        <dbReference type="ChEBI" id="CHEBI:15378"/>
        <dbReference type="ChEBI" id="CHEBI:59888"/>
    </reaction>
</comment>
<feature type="transmembrane region" description="Helical" evidence="20">
    <location>
        <begin position="413"/>
        <end position="430"/>
    </location>
</feature>
<dbReference type="GO" id="GO:0015187">
    <property type="term" value="F:glycine transmembrane transporter activity"/>
    <property type="evidence" value="ECO:0007669"/>
    <property type="project" value="UniProtKB-ARBA"/>
</dbReference>
<evidence type="ECO:0000256" key="13">
    <source>
        <dbReference type="ARBA" id="ARBA00035961"/>
    </source>
</evidence>
<protein>
    <recommendedName>
        <fullName evidence="15">Vesicular inhibitory amino acid transporter</fullName>
    </recommendedName>
    <alternativeName>
        <fullName evidence="16">Solute carrier family 32 member 1</fullName>
    </alternativeName>
    <alternativeName>
        <fullName evidence="17">Vesicular GABA transporter</fullName>
    </alternativeName>
</protein>
<evidence type="ECO:0000256" key="7">
    <source>
        <dbReference type="ARBA" id="ARBA00023018"/>
    </source>
</evidence>
<accession>A0A9Y3R3F7</accession>
<feature type="transmembrane region" description="Helical" evidence="20">
    <location>
        <begin position="106"/>
        <end position="132"/>
    </location>
</feature>
<dbReference type="GO" id="GO:0005774">
    <property type="term" value="C:vacuolar membrane"/>
    <property type="evidence" value="ECO:0007669"/>
    <property type="project" value="TreeGrafter"/>
</dbReference>
<feature type="compositionally biased region" description="Polar residues" evidence="19">
    <location>
        <begin position="1"/>
        <end position="15"/>
    </location>
</feature>
<dbReference type="GO" id="GO:0051939">
    <property type="term" value="P:gamma-aminobutyric acid import"/>
    <property type="evidence" value="ECO:0007669"/>
    <property type="project" value="UniProtKB-ARBA"/>
</dbReference>
<dbReference type="GO" id="GO:0060077">
    <property type="term" value="C:inhibitory synapse"/>
    <property type="evidence" value="ECO:0007669"/>
    <property type="project" value="UniProtKB-ARBA"/>
</dbReference>
<evidence type="ECO:0000256" key="10">
    <source>
        <dbReference type="ARBA" id="ARBA00023329"/>
    </source>
</evidence>
<evidence type="ECO:0000256" key="20">
    <source>
        <dbReference type="SAM" id="Phobius"/>
    </source>
</evidence>
<dbReference type="GO" id="GO:0140800">
    <property type="term" value="F:gamma-aminobutyric acid:proton antiporter activity"/>
    <property type="evidence" value="ECO:0007669"/>
    <property type="project" value="UniProtKB-ARBA"/>
</dbReference>
<evidence type="ECO:0000313" key="23">
    <source>
        <dbReference type="RefSeq" id="XP_005731244.1"/>
    </source>
</evidence>
<name>A0A9Y3R3F7_9CICH</name>
<evidence type="ECO:0000256" key="16">
    <source>
        <dbReference type="ARBA" id="ARBA00041574"/>
    </source>
</evidence>
<feature type="transmembrane region" description="Helical" evidence="20">
    <location>
        <begin position="288"/>
        <end position="308"/>
    </location>
</feature>
<evidence type="ECO:0000256" key="14">
    <source>
        <dbReference type="ARBA" id="ARBA00036440"/>
    </source>
</evidence>
<feature type="transmembrane region" description="Helical" evidence="20">
    <location>
        <begin position="218"/>
        <end position="239"/>
    </location>
</feature>
<reference evidence="23" key="1">
    <citation type="submission" date="2025-08" db="UniProtKB">
        <authorList>
            <consortium name="RefSeq"/>
        </authorList>
    </citation>
    <scope>IDENTIFICATION</scope>
</reference>
<feature type="transmembrane region" description="Helical" evidence="20">
    <location>
        <begin position="251"/>
        <end position="276"/>
    </location>
</feature>
<comment type="subcellular location">
    <subcellularLocation>
        <location evidence="1">Cytoplasmic vesicle membrane</location>
        <topology evidence="1">Multi-pass membrane protein</topology>
    </subcellularLocation>
    <subcellularLocation>
        <location evidence="11">Presynapse</location>
    </subcellularLocation>
</comment>
<evidence type="ECO:0000256" key="3">
    <source>
        <dbReference type="ARBA" id="ARBA00022448"/>
    </source>
</evidence>
<keyword evidence="4 20" id="KW-0812">Transmembrane</keyword>
<dbReference type="Proteomes" id="UP000695023">
    <property type="component" value="Unplaced"/>
</dbReference>
<evidence type="ECO:0000256" key="11">
    <source>
        <dbReference type="ARBA" id="ARBA00034106"/>
    </source>
</evidence>
<dbReference type="FunFam" id="1.20.1740.10:FF:000062">
    <property type="entry name" value="Vesicular inhibitory amino acid transporter"/>
    <property type="match status" value="1"/>
</dbReference>
<proteinExistence type="inferred from homology"/>
<dbReference type="PANTHER" id="PTHR22950:SF689">
    <property type="entry name" value="VESICULAR INHIBITORY AMINO ACID TRANSPORTER"/>
    <property type="match status" value="1"/>
</dbReference>
<sequence length="499" mass="54089">MGSESWENQGSSQNRGNKKKSIRPSGLPRGKVVKWRVSGDVEKNQEGEKPVEGTSQLCTRLEKQSGSMSLVTSVQSPETCTLGLNPSPTITAWEAGWNITNAIQGIFVLGLPFALVQSGYVGLVLLVLSAWVCNHTGRTLVSCLYEEEMSGGSGSVSKVRVRTSYQDIMEACCKGLWPNWSGVGGLMVNVAQVIELLMTCTLYLLVSTSLLFDSLSWVAVPRSVCSLVSLVFLLPCLLLTDLRPVSTLSLLCSLAHILISLLVMLYCLSCASSWSWSSLSLSVDPEDFLVSVGVIIFSYTSQIFLPPLEGSMEDRGQFNVMLGWTHGAACIMKTMFSLMAVLTWGPETSEVITDNLPSDLRPLVNLCLLAKAQLSYPLPFYAAAEILQTCVLRDAAMSSYSKHRGQAVSRPALVVRGALLMTSYLLALLVPRFSLLMGLTGSVTGAAMTLILPCLFHLRLQWSRLTVKDRLIDVGILSLGVICSVSGVICSVKRLLEGL</sequence>
<keyword evidence="9" id="KW-0966">Cell projection</keyword>
<evidence type="ECO:0000256" key="17">
    <source>
        <dbReference type="ARBA" id="ARBA00042394"/>
    </source>
</evidence>
<keyword evidence="5" id="KW-0532">Neurotransmitter transport</keyword>
<dbReference type="GO" id="GO:0098793">
    <property type="term" value="C:presynapse"/>
    <property type="evidence" value="ECO:0007669"/>
    <property type="project" value="UniProtKB-SubCell"/>
</dbReference>
<keyword evidence="3" id="KW-0813">Transport</keyword>
<feature type="transmembrane region" description="Helical" evidence="20">
    <location>
        <begin position="470"/>
        <end position="489"/>
    </location>
</feature>
<evidence type="ECO:0000256" key="1">
    <source>
        <dbReference type="ARBA" id="ARBA00004439"/>
    </source>
</evidence>
<evidence type="ECO:0000256" key="4">
    <source>
        <dbReference type="ARBA" id="ARBA00022692"/>
    </source>
</evidence>
<dbReference type="GO" id="GO:0030659">
    <property type="term" value="C:cytoplasmic vesicle membrane"/>
    <property type="evidence" value="ECO:0007669"/>
    <property type="project" value="UniProtKB-SubCell"/>
</dbReference>
<keyword evidence="6 20" id="KW-1133">Transmembrane helix</keyword>
<feature type="region of interest" description="Disordered" evidence="19">
    <location>
        <begin position="1"/>
        <end position="32"/>
    </location>
</feature>
<evidence type="ECO:0000256" key="18">
    <source>
        <dbReference type="ARBA" id="ARBA00046163"/>
    </source>
</evidence>
<comment type="catalytic activity">
    <reaction evidence="13">
        <text>glycine(out) + n H(+)(in) = glycine(in) + n H(+)(out)</text>
        <dbReference type="Rhea" id="RHEA:70983"/>
        <dbReference type="ChEBI" id="CHEBI:15378"/>
        <dbReference type="ChEBI" id="CHEBI:57305"/>
    </reaction>
</comment>
<comment type="similarity">
    <text evidence="2">Belongs to the amino acid/polyamine transporter 2 family.</text>
</comment>